<dbReference type="Proteomes" id="UP000307756">
    <property type="component" value="Unassembled WGS sequence"/>
</dbReference>
<protein>
    <submittedName>
        <fullName evidence="1">Uncharacterized protein</fullName>
    </submittedName>
</protein>
<dbReference type="EMBL" id="SWBM01000005">
    <property type="protein sequence ID" value="TKC15314.1"/>
    <property type="molecule type" value="Genomic_DNA"/>
</dbReference>
<proteinExistence type="predicted"/>
<dbReference type="AlphaFoldDB" id="A0A4U1CZY6"/>
<gene>
    <name evidence="1" type="ORF">FA727_17955</name>
</gene>
<dbReference type="OrthoDB" id="2451977at2"/>
<reference evidence="1 2" key="1">
    <citation type="journal article" date="2011" name="J. Microbiol.">
        <title>Bacillus kyonggiensis sp. nov., isolated from soil of a lettuce field.</title>
        <authorList>
            <person name="Dong K."/>
            <person name="Lee S."/>
        </authorList>
    </citation>
    <scope>NUCLEOTIDE SEQUENCE [LARGE SCALE GENOMIC DNA]</scope>
    <source>
        <strain evidence="1 2">NB22</strain>
    </source>
</reference>
<organism evidence="1 2">
    <name type="scientific">Robertmurraya kyonggiensis</name>
    <dbReference type="NCBI Taxonomy" id="1037680"/>
    <lineage>
        <taxon>Bacteria</taxon>
        <taxon>Bacillati</taxon>
        <taxon>Bacillota</taxon>
        <taxon>Bacilli</taxon>
        <taxon>Bacillales</taxon>
        <taxon>Bacillaceae</taxon>
        <taxon>Robertmurraya</taxon>
    </lineage>
</organism>
<sequence>MKKDWTSFKSIEGSLLWIYANQLGVYQSIEDISLICMEPILKIRRPDSSETIYWRINWKETDLGDDILLLKEQDTPEPLDYESVDWLEEKHTIMSSSFFLEQNNIKRVSGYGFKENGSEFLSAIILEMDDRFISIEAGPVITIKVTTTLLSDLGDLLF</sequence>
<accession>A0A4U1CZY6</accession>
<dbReference type="RefSeq" id="WP_136832922.1">
    <property type="nucleotide sequence ID" value="NZ_SWBM01000005.1"/>
</dbReference>
<comment type="caution">
    <text evidence="1">The sequence shown here is derived from an EMBL/GenBank/DDBJ whole genome shotgun (WGS) entry which is preliminary data.</text>
</comment>
<name>A0A4U1CZY6_9BACI</name>
<evidence type="ECO:0000313" key="1">
    <source>
        <dbReference type="EMBL" id="TKC15314.1"/>
    </source>
</evidence>
<keyword evidence="2" id="KW-1185">Reference proteome</keyword>
<evidence type="ECO:0000313" key="2">
    <source>
        <dbReference type="Proteomes" id="UP000307756"/>
    </source>
</evidence>